<dbReference type="AlphaFoldDB" id="A0A9W6IPZ0"/>
<proteinExistence type="predicted"/>
<dbReference type="InterPro" id="IPR000182">
    <property type="entry name" value="GNAT_dom"/>
</dbReference>
<dbReference type="Pfam" id="PF13527">
    <property type="entry name" value="Acetyltransf_9"/>
    <property type="match status" value="1"/>
</dbReference>
<dbReference type="Proteomes" id="UP001143486">
    <property type="component" value="Unassembled WGS sequence"/>
</dbReference>
<dbReference type="CDD" id="cd04301">
    <property type="entry name" value="NAT_SF"/>
    <property type="match status" value="1"/>
</dbReference>
<evidence type="ECO:0000259" key="1">
    <source>
        <dbReference type="PROSITE" id="PS51186"/>
    </source>
</evidence>
<accession>A0A9W6IPZ0</accession>
<dbReference type="PROSITE" id="PS51186">
    <property type="entry name" value="GNAT"/>
    <property type="match status" value="1"/>
</dbReference>
<gene>
    <name evidence="2" type="ORF">GCM10017621_27030</name>
</gene>
<dbReference type="Gene3D" id="3.40.630.30">
    <property type="match status" value="1"/>
</dbReference>
<dbReference type="GO" id="GO:0016747">
    <property type="term" value="F:acyltransferase activity, transferring groups other than amino-acyl groups"/>
    <property type="evidence" value="ECO:0007669"/>
    <property type="project" value="InterPro"/>
</dbReference>
<protein>
    <submittedName>
        <fullName evidence="2">N-acetyltransferase</fullName>
    </submittedName>
</protein>
<reference evidence="2" key="2">
    <citation type="submission" date="2023-01" db="EMBL/GenBank/DDBJ databases">
        <authorList>
            <person name="Sun Q."/>
            <person name="Evtushenko L."/>
        </authorList>
    </citation>
    <scope>NUCLEOTIDE SEQUENCE</scope>
    <source>
        <strain evidence="2">VKM B-1513</strain>
    </source>
</reference>
<feature type="domain" description="N-acetyltransferase" evidence="1">
    <location>
        <begin position="1"/>
        <end position="150"/>
    </location>
</feature>
<dbReference type="RefSeq" id="WP_271187552.1">
    <property type="nucleotide sequence ID" value="NZ_BSFE01000008.1"/>
</dbReference>
<dbReference type="SUPFAM" id="SSF55729">
    <property type="entry name" value="Acyl-CoA N-acyltransferases (Nat)"/>
    <property type="match status" value="1"/>
</dbReference>
<dbReference type="EMBL" id="BSFE01000008">
    <property type="protein sequence ID" value="GLK53195.1"/>
    <property type="molecule type" value="Genomic_DNA"/>
</dbReference>
<comment type="caution">
    <text evidence="2">The sequence shown here is derived from an EMBL/GenBank/DDBJ whole genome shotgun (WGS) entry which is preliminary data.</text>
</comment>
<dbReference type="InterPro" id="IPR016181">
    <property type="entry name" value="Acyl_CoA_acyltransferase"/>
</dbReference>
<reference evidence="2" key="1">
    <citation type="journal article" date="2014" name="Int. J. Syst. Evol. Microbiol.">
        <title>Complete genome sequence of Corynebacterium casei LMG S-19264T (=DSM 44701T), isolated from a smear-ripened cheese.</title>
        <authorList>
            <consortium name="US DOE Joint Genome Institute (JGI-PGF)"/>
            <person name="Walter F."/>
            <person name="Albersmeier A."/>
            <person name="Kalinowski J."/>
            <person name="Ruckert C."/>
        </authorList>
    </citation>
    <scope>NUCLEOTIDE SEQUENCE</scope>
    <source>
        <strain evidence="2">VKM B-1513</strain>
    </source>
</reference>
<evidence type="ECO:0000313" key="2">
    <source>
        <dbReference type="EMBL" id="GLK53195.1"/>
    </source>
</evidence>
<organism evidence="2 3">
    <name type="scientific">Maricaulis virginensis</name>
    <dbReference type="NCBI Taxonomy" id="144022"/>
    <lineage>
        <taxon>Bacteria</taxon>
        <taxon>Pseudomonadati</taxon>
        <taxon>Pseudomonadota</taxon>
        <taxon>Alphaproteobacteria</taxon>
        <taxon>Maricaulales</taxon>
        <taxon>Maricaulaceae</taxon>
        <taxon>Maricaulis</taxon>
    </lineage>
</organism>
<evidence type="ECO:0000313" key="3">
    <source>
        <dbReference type="Proteomes" id="UP001143486"/>
    </source>
</evidence>
<sequence length="174" mass="18339">MQIRSCDPGDHAGVDAVLKAAFPTPAEAQLVVTLRAADADTLELVAEDHGRVVGAVMFSPVTAIAANGSQAYGVGLAPVAVTPEHQKRGIGEALINAGLDYLRTLGVPWCVVLGDPGYYSRFGFAPAAQMDWYWSGDPEGEHADAFQRLALGDRPADPAAGPCRVHYHPAFDTV</sequence>
<keyword evidence="3" id="KW-1185">Reference proteome</keyword>
<name>A0A9W6IPZ0_9PROT</name>